<name>A0A371EY30_MUCPR</name>
<sequence length="487" mass="53768">MINKGYRQQASKMEQETIVLYPGPGIGHIVSMVELAKLLQTHRYSITILLTTGFLDHPSIDAYIHRISTSHPAISFHRLPYTALDLTTAATIPAKGFNFIRRNVPNVATILAQISNSATVKAFVVDLFCTSAMESASSMGIPVYCFFTSGAAVLALFSYFPKLHQETSVSFKDMVGVELRVPGNAPLKAVNMPEPMLERDDPAYWDMLDFCTYLPNARGIIVNSFAELEPVAVKALADGACFPNLKRAPSVYYIGPLIAEPQQSDVARDSKECLSWLDEQESRSVVYLCFGSRGSFSVSQLKEIADGLERSGQRFLWVVKRPLEDDAIKQLPLDTTGEFDLGSVLPSGFMERTKDRGLVVRSWAPQVEVLNHESVGVFVSHCGWNSVLEGVVAGVPMVAWPLYAEQHVNRDVMVEQMKVAVAVDQREEDGFVTAEELEKRLMEVMHSQHIRDTSFKLKHAALAALGEFGSSTTTLANLVQTWTGISA</sequence>
<proteinExistence type="inferred from homology"/>
<dbReference type="PANTHER" id="PTHR48048">
    <property type="entry name" value="GLYCOSYLTRANSFERASE"/>
    <property type="match status" value="1"/>
</dbReference>
<evidence type="ECO:0000256" key="1">
    <source>
        <dbReference type="ARBA" id="ARBA00009995"/>
    </source>
</evidence>
<evidence type="ECO:0000256" key="4">
    <source>
        <dbReference type="RuleBase" id="RU003718"/>
    </source>
</evidence>
<dbReference type="PANTHER" id="PTHR48048:SF30">
    <property type="entry name" value="GLYCOSYLTRANSFERASE"/>
    <property type="match status" value="1"/>
</dbReference>
<comment type="caution">
    <text evidence="6">The sequence shown here is derived from an EMBL/GenBank/DDBJ whole genome shotgun (WGS) entry which is preliminary data.</text>
</comment>
<keyword evidence="2 4" id="KW-0328">Glycosyltransferase</keyword>
<gene>
    <name evidence="6" type="primary">UGT88F3</name>
    <name evidence="6" type="ORF">CR513_49755</name>
</gene>
<dbReference type="EMBL" id="QJKJ01011521">
    <property type="protein sequence ID" value="RDX70950.1"/>
    <property type="molecule type" value="Genomic_DNA"/>
</dbReference>
<evidence type="ECO:0000256" key="5">
    <source>
        <dbReference type="RuleBase" id="RU362057"/>
    </source>
</evidence>
<protein>
    <recommendedName>
        <fullName evidence="5">Glycosyltransferase</fullName>
        <ecNumber evidence="5">2.4.1.-</ecNumber>
    </recommendedName>
</protein>
<comment type="similarity">
    <text evidence="1 4">Belongs to the UDP-glycosyltransferase family.</text>
</comment>
<accession>A0A371EY30</accession>
<dbReference type="InterPro" id="IPR050481">
    <property type="entry name" value="UDP-glycosyltransf_plant"/>
</dbReference>
<evidence type="ECO:0000256" key="3">
    <source>
        <dbReference type="ARBA" id="ARBA00022679"/>
    </source>
</evidence>
<dbReference type="Proteomes" id="UP000257109">
    <property type="component" value="Unassembled WGS sequence"/>
</dbReference>
<dbReference type="Gene3D" id="3.40.50.2000">
    <property type="entry name" value="Glycogen Phosphorylase B"/>
    <property type="match status" value="2"/>
</dbReference>
<evidence type="ECO:0000313" key="7">
    <source>
        <dbReference type="Proteomes" id="UP000257109"/>
    </source>
</evidence>
<dbReference type="OrthoDB" id="5835829at2759"/>
<dbReference type="EC" id="2.4.1.-" evidence="5"/>
<evidence type="ECO:0000256" key="2">
    <source>
        <dbReference type="ARBA" id="ARBA00022676"/>
    </source>
</evidence>
<keyword evidence="3 4" id="KW-0808">Transferase</keyword>
<feature type="non-terminal residue" evidence="6">
    <location>
        <position position="1"/>
    </location>
</feature>
<dbReference type="GO" id="GO:0035251">
    <property type="term" value="F:UDP-glucosyltransferase activity"/>
    <property type="evidence" value="ECO:0007669"/>
    <property type="project" value="InterPro"/>
</dbReference>
<evidence type="ECO:0000313" key="6">
    <source>
        <dbReference type="EMBL" id="RDX70950.1"/>
    </source>
</evidence>
<organism evidence="6 7">
    <name type="scientific">Mucuna pruriens</name>
    <name type="common">Velvet bean</name>
    <name type="synonym">Dolichos pruriens</name>
    <dbReference type="NCBI Taxonomy" id="157652"/>
    <lineage>
        <taxon>Eukaryota</taxon>
        <taxon>Viridiplantae</taxon>
        <taxon>Streptophyta</taxon>
        <taxon>Embryophyta</taxon>
        <taxon>Tracheophyta</taxon>
        <taxon>Spermatophyta</taxon>
        <taxon>Magnoliopsida</taxon>
        <taxon>eudicotyledons</taxon>
        <taxon>Gunneridae</taxon>
        <taxon>Pentapetalae</taxon>
        <taxon>rosids</taxon>
        <taxon>fabids</taxon>
        <taxon>Fabales</taxon>
        <taxon>Fabaceae</taxon>
        <taxon>Papilionoideae</taxon>
        <taxon>50 kb inversion clade</taxon>
        <taxon>NPAAA clade</taxon>
        <taxon>indigoferoid/millettioid clade</taxon>
        <taxon>Phaseoleae</taxon>
        <taxon>Mucuna</taxon>
    </lineage>
</organism>
<dbReference type="InterPro" id="IPR002213">
    <property type="entry name" value="UDP_glucos_trans"/>
</dbReference>
<dbReference type="InterPro" id="IPR035595">
    <property type="entry name" value="UDP_glycos_trans_CS"/>
</dbReference>
<reference evidence="6" key="1">
    <citation type="submission" date="2018-05" db="EMBL/GenBank/DDBJ databases">
        <title>Draft genome of Mucuna pruriens seed.</title>
        <authorList>
            <person name="Nnadi N.E."/>
            <person name="Vos R."/>
            <person name="Hasami M.H."/>
            <person name="Devisetty U.K."/>
            <person name="Aguiy J.C."/>
        </authorList>
    </citation>
    <scope>NUCLEOTIDE SEQUENCE [LARGE SCALE GENOMIC DNA]</scope>
    <source>
        <strain evidence="6">JCA_2017</strain>
    </source>
</reference>
<dbReference type="STRING" id="157652.A0A371EY30"/>
<dbReference type="Pfam" id="PF00201">
    <property type="entry name" value="UDPGT"/>
    <property type="match status" value="1"/>
</dbReference>
<dbReference type="CDD" id="cd03784">
    <property type="entry name" value="GT1_Gtf-like"/>
    <property type="match status" value="1"/>
</dbReference>
<keyword evidence="7" id="KW-1185">Reference proteome</keyword>
<dbReference type="SUPFAM" id="SSF53756">
    <property type="entry name" value="UDP-Glycosyltransferase/glycogen phosphorylase"/>
    <property type="match status" value="1"/>
</dbReference>
<dbReference type="PROSITE" id="PS00375">
    <property type="entry name" value="UDPGT"/>
    <property type="match status" value="1"/>
</dbReference>
<dbReference type="FunFam" id="3.40.50.2000:FF:000020">
    <property type="entry name" value="Glycosyltransferase"/>
    <property type="match status" value="1"/>
</dbReference>
<dbReference type="AlphaFoldDB" id="A0A371EY30"/>